<evidence type="ECO:0000256" key="6">
    <source>
        <dbReference type="SAM" id="MobiDB-lite"/>
    </source>
</evidence>
<accession>A0ABR4IN57</accession>
<feature type="region of interest" description="Disordered" evidence="6">
    <location>
        <begin position="549"/>
        <end position="597"/>
    </location>
</feature>
<feature type="region of interest" description="Disordered" evidence="6">
    <location>
        <begin position="327"/>
        <end position="352"/>
    </location>
</feature>
<dbReference type="CDD" id="cd16169">
    <property type="entry name" value="Tau138_eWH"/>
    <property type="match status" value="1"/>
</dbReference>
<keyword evidence="3" id="KW-0238">DNA-binding</keyword>
<evidence type="ECO:0000259" key="8">
    <source>
        <dbReference type="Pfam" id="PF20222"/>
    </source>
</evidence>
<feature type="region of interest" description="Disordered" evidence="6">
    <location>
        <begin position="467"/>
        <end position="491"/>
    </location>
</feature>
<name>A0ABR4IN57_9EURO</name>
<evidence type="ECO:0008006" key="11">
    <source>
        <dbReference type="Google" id="ProtNLM"/>
    </source>
</evidence>
<organism evidence="9 10">
    <name type="scientific">Aspergillus cavernicola</name>
    <dbReference type="NCBI Taxonomy" id="176166"/>
    <lineage>
        <taxon>Eukaryota</taxon>
        <taxon>Fungi</taxon>
        <taxon>Dikarya</taxon>
        <taxon>Ascomycota</taxon>
        <taxon>Pezizomycotina</taxon>
        <taxon>Eurotiomycetes</taxon>
        <taxon>Eurotiomycetidae</taxon>
        <taxon>Eurotiales</taxon>
        <taxon>Aspergillaceae</taxon>
        <taxon>Aspergillus</taxon>
        <taxon>Aspergillus subgen. Nidulantes</taxon>
    </lineage>
</organism>
<evidence type="ECO:0000256" key="3">
    <source>
        <dbReference type="ARBA" id="ARBA00023125"/>
    </source>
</evidence>
<comment type="caution">
    <text evidence="9">The sequence shown here is derived from an EMBL/GenBank/DDBJ whole genome shotgun (WGS) entry which is preliminary data.</text>
</comment>
<feature type="region of interest" description="Disordered" evidence="6">
    <location>
        <begin position="939"/>
        <end position="982"/>
    </location>
</feature>
<dbReference type="Proteomes" id="UP001610335">
    <property type="component" value="Unassembled WGS sequence"/>
</dbReference>
<evidence type="ECO:0000313" key="10">
    <source>
        <dbReference type="Proteomes" id="UP001610335"/>
    </source>
</evidence>
<feature type="domain" description="B-block binding subunit of TFIIIC" evidence="7">
    <location>
        <begin position="131"/>
        <end position="199"/>
    </location>
</feature>
<evidence type="ECO:0000259" key="7">
    <source>
        <dbReference type="Pfam" id="PF04182"/>
    </source>
</evidence>
<dbReference type="EMBL" id="JBFXLS010000017">
    <property type="protein sequence ID" value="KAL2829207.1"/>
    <property type="molecule type" value="Genomic_DNA"/>
</dbReference>
<feature type="compositionally biased region" description="Basic residues" evidence="6">
    <location>
        <begin position="642"/>
        <end position="657"/>
    </location>
</feature>
<keyword evidence="10" id="KW-1185">Reference proteome</keyword>
<dbReference type="PANTHER" id="PTHR15180:SF1">
    <property type="entry name" value="GENERAL TRANSCRIPTION FACTOR 3C POLYPEPTIDE 1"/>
    <property type="match status" value="1"/>
</dbReference>
<keyword evidence="4" id="KW-0804">Transcription</keyword>
<sequence>MAPSLRDLIDFLLAEIALCGTQGASPADILSLIDVFYARFANDRSDRSHVVDRRFQEKVWLWLTRNPEVSVGKKREWNELSLEDAERRQLKMKDAEEVLEIRSSPVRVFVSEERIWLAITGHEPDETKVLPLEFALLSIIASRKSSGISQPELIQLSGQDKRSVPKRTDGLQKKGYIEKRAIQIKAARTSLCTLRKFSTPENLTAENLASETSAAGADSNKMIDFRWLTNTLFQILREHKIISRTDLKDLLGFTDRWRWRVLSRALRKFERIGVLKRVRALSQYAQTFKKYHPCVMLVREPSEKDIELFHDFSKHMYSDIDQNEDAEFEDDAEVDDGSKEPSSTENIGVMEGEGDVDMSGRILPLWSPDRNIHNQLFEAVERTGTIGSTNSDVIRTCLGVFYRRPLENTLARLVECWQLSQPPHLRHLAIVRDTALQRTITHYVHYSARNFSKLVDAGESSWEAVEFHPKNPKSDNSGVPPVDAKPHLDSHGLPLDVPVRNLLNNGDSSLLECMLVGRPRDYNCSSSDPRAIKSEDGTYTIHFGVRSRAQEGQGYQPPAGGLTTPNAPRWSKNEDEGVPGGCTGVMDTSGRKPPKKVTRDSLSFYGMSEKEKLEAMGMDETWTEYNALLMDRPGPGVYVTPRGRRKAAGRRQGRPRISRVAVFKSPKLLTLPWFKNEKGDEPNDKNLVPQTPQTHNGADSRSGPVTRNSVEPESAQEPTVTRGIKRLPQRRSSDSKRDYMSPRASKLRCIRAGGASISLENPQAELGVENGRLNEMHVGEPQTPSHSRVKRKRAASPESEQQGTARVRKRGSRVSRPLTEDTNQGGSPRIDTKKKVSPKRPSRKHTHQVETEASQPRVSMREDRGQSAGLPETFTGVDKGQGYPPNSMVPNENLPSTSKPVTESPPENNPTPGNPPLEDSVPLEAGSAIRNKVSGDALINGASSMEPSTTGAPANKTAPPNVSATPEGSSANTPRSKLPDKGGSVAFIRRKIVMEIVDKAGGAFSTGPELWYPFMTAWMKTKYKERPDMRTIRTAVKHLVDAGRLRQQTFCGKEKKGVMVTKTIICKPDLSPDDPIIKDLQENILASESRYYIPPNVEVEPSLTKQWQTPKGFKHSTEIPVEPSLTVQLHQKPAVILALEKRKGESIQRSLLKKHEIQRMRESMQKKRPSGVVRLLSIQHPNGDSPAVQNMGSFFGDEYAMARARKRRTFTGDPDARRLKRLGFPISSMAPYAMLMNPKQSFNPGNGTFSTNAGLAALNVGRTISTAQHRTVHKQDLQLPESLHDIFTQTQIRNVAVPGETDPRSRNFFRDNDRILRWELKNEELLQQRSEGLHYINQTIQDSFESAPIEGGIHFDPGETDIAPGSAVRTRQQAALSPTIVQEEHPPFPSPPLPPPIFEPRLDWEAPPRPPSPVPINSVMLPHYELPPAIPRQRRLEKLNELVAPGNDTTNSSQNRPPIRRTRVALQLPRSTYQKLLTAIVVVRALAGGSDGRMVDWVLVSNCFPDQDPKLIQDKGKSFLSRNRLQVAKMQSDFHERFIDAYVNDEVPPINYDDLENYDWNAIIEWATDQLDVPRSEKIPDLPATRDQFDDIFELREEPLGSLDEYYQSQSITVNRKRALLSNVAFAAPLLSKSTSHRSHRHLELSRLDTVKTWVRANTLTPAEVYRSADARAALSYIDGGLLNNALQSLVTERVVSQNSKGRPVPGRNYDVTDHFIFTLSKRRPIEIAELRRASKFKTNTLDPALTIQGLHSVSYNAEDGDILALINLFSEGRITLSPRDPPRDKYGLTDGGYLTRLMNKDKLRFPVDIHPVKNNYTTGNPVIEKAISLPPPSPPRIAISETISLPEKLPLWMDIHGGFIQVLWDLALGAVLGSVATRPGVTAAGIAGMIKPTMGAWEVQMLLEWLVEVGVVQRKGADIDESSWAVTEWWWMVLG</sequence>
<dbReference type="InterPro" id="IPR007309">
    <property type="entry name" value="TFIIIC_Bblock-bd"/>
</dbReference>
<evidence type="ECO:0000256" key="1">
    <source>
        <dbReference type="ARBA" id="ARBA00004123"/>
    </source>
</evidence>
<dbReference type="InterPro" id="IPR046488">
    <property type="entry name" value="Sfc3/Tfc3_C"/>
</dbReference>
<dbReference type="InterPro" id="IPR035625">
    <property type="entry name" value="Tfc3-like_eWH"/>
</dbReference>
<evidence type="ECO:0000256" key="2">
    <source>
        <dbReference type="ARBA" id="ARBA00022553"/>
    </source>
</evidence>
<evidence type="ECO:0000313" key="9">
    <source>
        <dbReference type="EMBL" id="KAL2829207.1"/>
    </source>
</evidence>
<feature type="compositionally biased region" description="Basic and acidic residues" evidence="6">
    <location>
        <begin position="675"/>
        <end position="684"/>
    </location>
</feature>
<feature type="compositionally biased region" description="Polar residues" evidence="6">
    <location>
        <begin position="688"/>
        <end position="719"/>
    </location>
</feature>
<feature type="domain" description="Transcription factor tau subunit sfc3/Tfc3 C-terminal" evidence="8">
    <location>
        <begin position="1464"/>
        <end position="1888"/>
    </location>
</feature>
<feature type="region of interest" description="Disordered" evidence="6">
    <location>
        <begin position="776"/>
        <end position="922"/>
    </location>
</feature>
<dbReference type="Pfam" id="PF20222">
    <property type="entry name" value="DUF6581"/>
    <property type="match status" value="1"/>
</dbReference>
<comment type="subcellular location">
    <subcellularLocation>
        <location evidence="1">Nucleus</location>
    </subcellularLocation>
</comment>
<dbReference type="PANTHER" id="PTHR15180">
    <property type="entry name" value="GENERAL TRANSCRIPTION FACTOR 3C POLYPEPTIDE 1"/>
    <property type="match status" value="1"/>
</dbReference>
<dbReference type="Pfam" id="PF04182">
    <property type="entry name" value="B-block_TFIIIC"/>
    <property type="match status" value="1"/>
</dbReference>
<feature type="compositionally biased region" description="Polar residues" evidence="6">
    <location>
        <begin position="941"/>
        <end position="975"/>
    </location>
</feature>
<evidence type="ECO:0000256" key="4">
    <source>
        <dbReference type="ARBA" id="ARBA00023163"/>
    </source>
</evidence>
<reference evidence="9 10" key="1">
    <citation type="submission" date="2024-07" db="EMBL/GenBank/DDBJ databases">
        <title>Section-level genome sequencing and comparative genomics of Aspergillus sections Usti and Cavernicolus.</title>
        <authorList>
            <consortium name="Lawrence Berkeley National Laboratory"/>
            <person name="Nybo J.L."/>
            <person name="Vesth T.C."/>
            <person name="Theobald S."/>
            <person name="Frisvad J.C."/>
            <person name="Larsen T.O."/>
            <person name="Kjaerboelling I."/>
            <person name="Rothschild-Mancinelli K."/>
            <person name="Lyhne E.K."/>
            <person name="Kogle M.E."/>
            <person name="Barry K."/>
            <person name="Clum A."/>
            <person name="Na H."/>
            <person name="Ledsgaard L."/>
            <person name="Lin J."/>
            <person name="Lipzen A."/>
            <person name="Kuo A."/>
            <person name="Riley R."/>
            <person name="Mondo S."/>
            <person name="LaButti K."/>
            <person name="Haridas S."/>
            <person name="Pangalinan J."/>
            <person name="Salamov A.A."/>
            <person name="Simmons B.A."/>
            <person name="Magnuson J.K."/>
            <person name="Chen J."/>
            <person name="Drula E."/>
            <person name="Henrissat B."/>
            <person name="Wiebenga A."/>
            <person name="Lubbers R.J."/>
            <person name="Gomes A.C."/>
            <person name="Makela M.R."/>
            <person name="Stajich J."/>
            <person name="Grigoriev I.V."/>
            <person name="Mortensen U.H."/>
            <person name="De vries R.P."/>
            <person name="Baker S.E."/>
            <person name="Andersen M.R."/>
        </authorList>
    </citation>
    <scope>NUCLEOTIDE SEQUENCE [LARGE SCALE GENOMIC DNA]</scope>
    <source>
        <strain evidence="9 10">CBS 600.67</strain>
    </source>
</reference>
<feature type="compositionally biased region" description="Basic and acidic residues" evidence="6">
    <location>
        <begin position="731"/>
        <end position="740"/>
    </location>
</feature>
<keyword evidence="5" id="KW-0539">Nucleus</keyword>
<keyword evidence="2" id="KW-0597">Phosphoprotein</keyword>
<protein>
    <recommendedName>
        <fullName evidence="11">TFIIIC transcription initiation factor complex subunits Tfc3</fullName>
    </recommendedName>
</protein>
<proteinExistence type="predicted"/>
<feature type="compositionally biased region" description="Polar residues" evidence="6">
    <location>
        <begin position="888"/>
        <end position="899"/>
    </location>
</feature>
<gene>
    <name evidence="9" type="ORF">BDW59DRAFT_178551</name>
</gene>
<feature type="region of interest" description="Disordered" evidence="6">
    <location>
        <begin position="673"/>
        <end position="745"/>
    </location>
</feature>
<feature type="compositionally biased region" description="Basic residues" evidence="6">
    <location>
        <begin position="835"/>
        <end position="846"/>
    </location>
</feature>
<evidence type="ECO:0000256" key="5">
    <source>
        <dbReference type="ARBA" id="ARBA00023242"/>
    </source>
</evidence>
<feature type="region of interest" description="Disordered" evidence="6">
    <location>
        <begin position="636"/>
        <end position="657"/>
    </location>
</feature>
<dbReference type="InterPro" id="IPR044210">
    <property type="entry name" value="Tfc3-like"/>
</dbReference>